<reference evidence="2" key="1">
    <citation type="submission" date="2020-03" db="EMBL/GenBank/DDBJ databases">
        <title>The deep terrestrial virosphere.</title>
        <authorList>
            <person name="Holmfeldt K."/>
            <person name="Nilsson E."/>
            <person name="Simone D."/>
            <person name="Lopez-Fernandez M."/>
            <person name="Wu X."/>
            <person name="de Brujin I."/>
            <person name="Lundin D."/>
            <person name="Andersson A."/>
            <person name="Bertilsson S."/>
            <person name="Dopson M."/>
        </authorList>
    </citation>
    <scope>NUCLEOTIDE SEQUENCE</scope>
    <source>
        <strain evidence="3">MM415A00275</strain>
        <strain evidence="2">MM415B00324</strain>
    </source>
</reference>
<evidence type="ECO:0000313" key="2">
    <source>
        <dbReference type="EMBL" id="QJA43197.1"/>
    </source>
</evidence>
<sequence length="91" mass="10021">MNYAILRKDGSGIVKGVSCLEGKVNRSDMIEIPDFDESLIGKKWDGKKFIDSGIIPPVRVDPLVDIQAKLNKLDLDLAEVKADVKGIKNKP</sequence>
<gene>
    <name evidence="3" type="ORF">MM415A00275_0023</name>
    <name evidence="2" type="ORF">MM415B00324_0027</name>
</gene>
<proteinExistence type="predicted"/>
<organism evidence="2">
    <name type="scientific">viral metagenome</name>
    <dbReference type="NCBI Taxonomy" id="1070528"/>
    <lineage>
        <taxon>unclassified sequences</taxon>
        <taxon>metagenomes</taxon>
        <taxon>organismal metagenomes</taxon>
    </lineage>
</organism>
<dbReference type="AlphaFoldDB" id="A0A6H1Z734"/>
<name>A0A6H1Z734_9ZZZZ</name>
<feature type="coiled-coil region" evidence="1">
    <location>
        <begin position="63"/>
        <end position="90"/>
    </location>
</feature>
<evidence type="ECO:0000256" key="1">
    <source>
        <dbReference type="SAM" id="Coils"/>
    </source>
</evidence>
<dbReference type="EMBL" id="MT141562">
    <property type="protein sequence ID" value="QJA43197.1"/>
    <property type="molecule type" value="Genomic_DNA"/>
</dbReference>
<accession>A0A6H1Z734</accession>
<evidence type="ECO:0000313" key="3">
    <source>
        <dbReference type="EMBL" id="QJA83518.1"/>
    </source>
</evidence>
<dbReference type="EMBL" id="MT142512">
    <property type="protein sequence ID" value="QJA83518.1"/>
    <property type="molecule type" value="Genomic_DNA"/>
</dbReference>
<keyword evidence="1" id="KW-0175">Coiled coil</keyword>
<protein>
    <submittedName>
        <fullName evidence="2">Uncharacterized protein</fullName>
    </submittedName>
</protein>